<feature type="non-terminal residue" evidence="2">
    <location>
        <position position="138"/>
    </location>
</feature>
<name>A0A9N9NTI2_9GLOM</name>
<dbReference type="AlphaFoldDB" id="A0A9N9NTI2"/>
<protein>
    <submittedName>
        <fullName evidence="2">8886_t:CDS:1</fullName>
    </submittedName>
</protein>
<feature type="non-terminal residue" evidence="2">
    <location>
        <position position="1"/>
    </location>
</feature>
<proteinExistence type="predicted"/>
<feature type="region of interest" description="Disordered" evidence="1">
    <location>
        <begin position="117"/>
        <end position="138"/>
    </location>
</feature>
<dbReference type="EMBL" id="CAJVPQ010023353">
    <property type="protein sequence ID" value="CAG8762565.1"/>
    <property type="molecule type" value="Genomic_DNA"/>
</dbReference>
<evidence type="ECO:0000256" key="1">
    <source>
        <dbReference type="SAM" id="MobiDB-lite"/>
    </source>
</evidence>
<keyword evidence="3" id="KW-1185">Reference proteome</keyword>
<gene>
    <name evidence="2" type="ORF">FCALED_LOCUS17024</name>
</gene>
<comment type="caution">
    <text evidence="2">The sequence shown here is derived from an EMBL/GenBank/DDBJ whole genome shotgun (WGS) entry which is preliminary data.</text>
</comment>
<sequence length="138" mass="16319">CLEKEPRDLIIVKLEVLRPVDLQNHEDDVYKDYDYKDHIDVDQDKDIQESFDETYSLSFPVTTYSRNRSVDSNQDRSSFITTYKESSSKHHNKRSHIDDLEKTDNLNDFIDDCSNIHQDSSNSVKQKSILRYKPSEQK</sequence>
<evidence type="ECO:0000313" key="3">
    <source>
        <dbReference type="Proteomes" id="UP000789570"/>
    </source>
</evidence>
<organism evidence="2 3">
    <name type="scientific">Funneliformis caledonium</name>
    <dbReference type="NCBI Taxonomy" id="1117310"/>
    <lineage>
        <taxon>Eukaryota</taxon>
        <taxon>Fungi</taxon>
        <taxon>Fungi incertae sedis</taxon>
        <taxon>Mucoromycota</taxon>
        <taxon>Glomeromycotina</taxon>
        <taxon>Glomeromycetes</taxon>
        <taxon>Glomerales</taxon>
        <taxon>Glomeraceae</taxon>
        <taxon>Funneliformis</taxon>
    </lineage>
</organism>
<feature type="compositionally biased region" description="Polar residues" evidence="1">
    <location>
        <begin position="117"/>
        <end position="126"/>
    </location>
</feature>
<dbReference type="Proteomes" id="UP000789570">
    <property type="component" value="Unassembled WGS sequence"/>
</dbReference>
<evidence type="ECO:0000313" key="2">
    <source>
        <dbReference type="EMBL" id="CAG8762565.1"/>
    </source>
</evidence>
<accession>A0A9N9NTI2</accession>
<reference evidence="2" key="1">
    <citation type="submission" date="2021-06" db="EMBL/GenBank/DDBJ databases">
        <authorList>
            <person name="Kallberg Y."/>
            <person name="Tangrot J."/>
            <person name="Rosling A."/>
        </authorList>
    </citation>
    <scope>NUCLEOTIDE SEQUENCE</scope>
    <source>
        <strain evidence="2">UK204</strain>
    </source>
</reference>